<dbReference type="EMBL" id="JAVFCB010000003">
    <property type="protein sequence ID" value="MDQ4213709.1"/>
    <property type="molecule type" value="Genomic_DNA"/>
</dbReference>
<organism evidence="4 5">
    <name type="scientific">Microbacterium capsulatum</name>
    <dbReference type="NCBI Taxonomy" id="3041921"/>
    <lineage>
        <taxon>Bacteria</taxon>
        <taxon>Bacillati</taxon>
        <taxon>Actinomycetota</taxon>
        <taxon>Actinomycetes</taxon>
        <taxon>Micrococcales</taxon>
        <taxon>Microbacteriaceae</taxon>
        <taxon>Microbacterium</taxon>
    </lineage>
</organism>
<dbReference type="Gene3D" id="3.40.50.720">
    <property type="entry name" value="NAD(P)-binding Rossmann-like Domain"/>
    <property type="match status" value="1"/>
</dbReference>
<dbReference type="PANTHER" id="PTHR42760:SF133">
    <property type="entry name" value="3-OXOACYL-[ACYL-CARRIER-PROTEIN] REDUCTASE"/>
    <property type="match status" value="1"/>
</dbReference>
<dbReference type="InterPro" id="IPR002347">
    <property type="entry name" value="SDR_fam"/>
</dbReference>
<name>A0ABU0XGC0_9MICO</name>
<keyword evidence="5" id="KW-1185">Reference proteome</keyword>
<dbReference type="PRINTS" id="PR00081">
    <property type="entry name" value="GDHRDH"/>
</dbReference>
<sequence>MVNAADQVVVVTGGNGGIGAAMVAAYVELGATVVNTDRGPATAGDAAAYYDLDVTDEAAVKATLAEIVEKFGRIDVLLHAAGVLGDTVDPMSTTTAEFERIMSINATASFTVTREAAQVMRDRGIKGSILLLSSVAAKEARTTYLPYNASKIAVLHITWSMAQILGPAGISVNAIAPGPTETRMWAQLADASGPDAEAARQARAARAAQLPMRRFAQPEEIASAALFLTDPRNRYITGVTLDVAGGAHLGMGS</sequence>
<dbReference type="EC" id="1.1.-.-" evidence="4"/>
<dbReference type="CDD" id="cd05233">
    <property type="entry name" value="SDR_c"/>
    <property type="match status" value="1"/>
</dbReference>
<dbReference type="GO" id="GO:0016491">
    <property type="term" value="F:oxidoreductase activity"/>
    <property type="evidence" value="ECO:0007669"/>
    <property type="project" value="UniProtKB-KW"/>
</dbReference>
<evidence type="ECO:0000259" key="3">
    <source>
        <dbReference type="SMART" id="SM00822"/>
    </source>
</evidence>
<dbReference type="Pfam" id="PF13561">
    <property type="entry name" value="adh_short_C2"/>
    <property type="match status" value="1"/>
</dbReference>
<protein>
    <submittedName>
        <fullName evidence="4">SDR family oxidoreductase</fullName>
        <ecNumber evidence="4">1.1.-.-</ecNumber>
    </submittedName>
</protein>
<evidence type="ECO:0000313" key="4">
    <source>
        <dbReference type="EMBL" id="MDQ4213709.1"/>
    </source>
</evidence>
<proteinExistence type="inferred from homology"/>
<keyword evidence="2 4" id="KW-0560">Oxidoreductase</keyword>
<dbReference type="InterPro" id="IPR036291">
    <property type="entry name" value="NAD(P)-bd_dom_sf"/>
</dbReference>
<comment type="similarity">
    <text evidence="1">Belongs to the short-chain dehydrogenases/reductases (SDR) family.</text>
</comment>
<dbReference type="SMART" id="SM00822">
    <property type="entry name" value="PKS_KR"/>
    <property type="match status" value="1"/>
</dbReference>
<evidence type="ECO:0000256" key="1">
    <source>
        <dbReference type="ARBA" id="ARBA00006484"/>
    </source>
</evidence>
<dbReference type="InterPro" id="IPR057326">
    <property type="entry name" value="KR_dom"/>
</dbReference>
<accession>A0ABU0XGC0</accession>
<dbReference type="PRINTS" id="PR00080">
    <property type="entry name" value="SDRFAMILY"/>
</dbReference>
<evidence type="ECO:0000256" key="2">
    <source>
        <dbReference type="ARBA" id="ARBA00023002"/>
    </source>
</evidence>
<feature type="domain" description="Ketoreductase" evidence="3">
    <location>
        <begin position="7"/>
        <end position="178"/>
    </location>
</feature>
<dbReference type="InterPro" id="IPR020904">
    <property type="entry name" value="Sc_DH/Rdtase_CS"/>
</dbReference>
<evidence type="ECO:0000313" key="5">
    <source>
        <dbReference type="Proteomes" id="UP001230289"/>
    </source>
</evidence>
<dbReference type="Proteomes" id="UP001230289">
    <property type="component" value="Unassembled WGS sequence"/>
</dbReference>
<gene>
    <name evidence="4" type="ORF">RBR11_07235</name>
</gene>
<reference evidence="4 5" key="1">
    <citation type="submission" date="2023-08" db="EMBL/GenBank/DDBJ databases">
        <title>Microbacterium sp. nov., isolated from a waste landfill.</title>
        <authorList>
            <person name="Wen W."/>
        </authorList>
    </citation>
    <scope>NUCLEOTIDE SEQUENCE [LARGE SCALE GENOMIC DNA]</scope>
    <source>
        <strain evidence="4 5">ASV81</strain>
    </source>
</reference>
<dbReference type="SUPFAM" id="SSF51735">
    <property type="entry name" value="NAD(P)-binding Rossmann-fold domains"/>
    <property type="match status" value="1"/>
</dbReference>
<dbReference type="PROSITE" id="PS00061">
    <property type="entry name" value="ADH_SHORT"/>
    <property type="match status" value="1"/>
</dbReference>
<dbReference type="PANTHER" id="PTHR42760">
    <property type="entry name" value="SHORT-CHAIN DEHYDROGENASES/REDUCTASES FAMILY MEMBER"/>
    <property type="match status" value="1"/>
</dbReference>
<comment type="caution">
    <text evidence="4">The sequence shown here is derived from an EMBL/GenBank/DDBJ whole genome shotgun (WGS) entry which is preliminary data.</text>
</comment>